<accession>A0A098S8X7</accession>
<name>A0A098S8X7_9BACT</name>
<proteinExistence type="predicted"/>
<dbReference type="RefSeq" id="WP_044216764.1">
    <property type="nucleotide sequence ID" value="NZ_JBKAGJ010000050.1"/>
</dbReference>
<reference evidence="1 2" key="1">
    <citation type="journal article" date="2014" name="Int. J. Syst. Evol. Microbiol.">
        <title>Phaeodactylibacter xiamenensis gen. nov., sp. nov., a member of the family Saprospiraceae isolated from the marine alga Phaeodactylum tricornutum.</title>
        <authorList>
            <person name="Chen Z.Jr."/>
            <person name="Lei X."/>
            <person name="Lai Q."/>
            <person name="Li Y."/>
            <person name="Zhang B."/>
            <person name="Zhang J."/>
            <person name="Zhang H."/>
            <person name="Yang L."/>
            <person name="Zheng W."/>
            <person name="Tian Y."/>
            <person name="Yu Z."/>
            <person name="Xu H.Jr."/>
            <person name="Zheng T."/>
        </authorList>
    </citation>
    <scope>NUCLEOTIDE SEQUENCE [LARGE SCALE GENOMIC DNA]</scope>
    <source>
        <strain evidence="1 2">KD52</strain>
    </source>
</reference>
<dbReference type="Proteomes" id="UP000029736">
    <property type="component" value="Unassembled WGS sequence"/>
</dbReference>
<dbReference type="EMBL" id="JPOS01000012">
    <property type="protein sequence ID" value="KGE88999.1"/>
    <property type="molecule type" value="Genomic_DNA"/>
</dbReference>
<keyword evidence="2" id="KW-1185">Reference proteome</keyword>
<dbReference type="OrthoDB" id="5464673at2"/>
<protein>
    <recommendedName>
        <fullName evidence="3">WG repeat-containing protein</fullName>
    </recommendedName>
</protein>
<dbReference type="InterPro" id="IPR032774">
    <property type="entry name" value="WG_beta_rep"/>
</dbReference>
<evidence type="ECO:0000313" key="2">
    <source>
        <dbReference type="Proteomes" id="UP000029736"/>
    </source>
</evidence>
<dbReference type="Pfam" id="PF14903">
    <property type="entry name" value="WG_beta_rep"/>
    <property type="match status" value="1"/>
</dbReference>
<dbReference type="STRING" id="1524460.IX84_04220"/>
<evidence type="ECO:0008006" key="3">
    <source>
        <dbReference type="Google" id="ProtNLM"/>
    </source>
</evidence>
<gene>
    <name evidence="1" type="ORF">IX84_04220</name>
</gene>
<organism evidence="1 2">
    <name type="scientific">Phaeodactylibacter xiamenensis</name>
    <dbReference type="NCBI Taxonomy" id="1524460"/>
    <lineage>
        <taxon>Bacteria</taxon>
        <taxon>Pseudomonadati</taxon>
        <taxon>Bacteroidota</taxon>
        <taxon>Saprospiria</taxon>
        <taxon>Saprospirales</taxon>
        <taxon>Haliscomenobacteraceae</taxon>
        <taxon>Phaeodactylibacter</taxon>
    </lineage>
</organism>
<comment type="caution">
    <text evidence="1">The sequence shown here is derived from an EMBL/GenBank/DDBJ whole genome shotgun (WGS) entry which is preliminary data.</text>
</comment>
<dbReference type="PANTHER" id="PTHR37841:SF1">
    <property type="entry name" value="DUF3298 DOMAIN-CONTAINING PROTEIN"/>
    <property type="match status" value="1"/>
</dbReference>
<dbReference type="PANTHER" id="PTHR37841">
    <property type="entry name" value="GLR2918 PROTEIN"/>
    <property type="match status" value="1"/>
</dbReference>
<dbReference type="AlphaFoldDB" id="A0A098S8X7"/>
<sequence length="751" mass="84231">MINSLRAGLFIATVFYLSVTGVLAQTAPQWLFPADAPGTRAYLLTYTVSEQTGAWDFEQATLSEVECSRPDGVDQLQVTRMPVYGAAQKWTLELGEEGAMHARLHTGQQWYRAPGTAGLFYDTTALRPAATPTAAMDTLLAVMPELSGTPEASRLSLVSIDGQRAFAYLLNAEGWPVAEALLDKGQLAAWRTYEYRWDKSGHWDRQLVHNRLSGQQQLVERRMVQATEDASGWMAVQGGAAYWLLADNGHARYWDGRSAQSTTARWQVKGEALSIQRADQREALVYQIKSRQSWGWQVATADGAQEDWVWLNAIQEVPRKLRRWRDAANASHFQTFTEKGRTGLRDGENRATLPAQYDAIEPVHPRLALVKLEERYGLVQTDGRTLFPIYFEKLEYLGDSLLLAQRNGGQGILHLSGDTLVPFVYERLIPRDDTTYWAFAGGEMGLINDRAAMLLSPQFDRIHPFHGHQAVALENGQTGVIDTQGQWVISPGKYAGLIPVNLDGYLVQTQDNSWGFINREGQLIIEPVYGHLRALAKGVLVGQQEGRFGLLKTTGELLTPIRYRMLKGCGDYTTTQELCQILAENNAVAQFVSDDRFGYLDARGQAHPPVLPSPAELEADYKADTVEHGLILIYPKGWQLERSIQKLYKQGDYGQSRVVYEFLPSDGLSLEDWAGANLEKATAATTLGGQPALTYTERERVRYYDFFRKHIYCLSEDGRTVIHLELSCKDANFLESIPDLYEIEQLVSFMQ</sequence>
<evidence type="ECO:0000313" key="1">
    <source>
        <dbReference type="EMBL" id="KGE88999.1"/>
    </source>
</evidence>